<dbReference type="InterPro" id="IPR018674">
    <property type="entry name" value="DUF2142_membrane"/>
</dbReference>
<feature type="transmembrane region" description="Helical" evidence="2">
    <location>
        <begin position="156"/>
        <end position="173"/>
    </location>
</feature>
<proteinExistence type="predicted"/>
<feature type="transmembrane region" description="Helical" evidence="2">
    <location>
        <begin position="126"/>
        <end position="149"/>
    </location>
</feature>
<keyword evidence="2" id="KW-0812">Transmembrane</keyword>
<feature type="region of interest" description="Disordered" evidence="1">
    <location>
        <begin position="486"/>
        <end position="508"/>
    </location>
</feature>
<accession>A0A6J7KVI1</accession>
<feature type="transmembrane region" description="Helical" evidence="2">
    <location>
        <begin position="352"/>
        <end position="371"/>
    </location>
</feature>
<feature type="transmembrane region" description="Helical" evidence="2">
    <location>
        <begin position="293"/>
        <end position="311"/>
    </location>
</feature>
<feature type="transmembrane region" description="Helical" evidence="2">
    <location>
        <begin position="383"/>
        <end position="400"/>
    </location>
</feature>
<feature type="transmembrane region" description="Helical" evidence="2">
    <location>
        <begin position="249"/>
        <end position="273"/>
    </location>
</feature>
<feature type="compositionally biased region" description="Low complexity" evidence="1">
    <location>
        <begin position="486"/>
        <end position="495"/>
    </location>
</feature>
<feature type="transmembrane region" description="Helical" evidence="2">
    <location>
        <begin position="323"/>
        <end position="340"/>
    </location>
</feature>
<feature type="transmembrane region" description="Helical" evidence="2">
    <location>
        <begin position="461"/>
        <end position="479"/>
    </location>
</feature>
<dbReference type="Pfam" id="PF09913">
    <property type="entry name" value="DUF2142"/>
    <property type="match status" value="1"/>
</dbReference>
<reference evidence="3" key="1">
    <citation type="submission" date="2020-05" db="EMBL/GenBank/DDBJ databases">
        <authorList>
            <person name="Chiriac C."/>
            <person name="Salcher M."/>
            <person name="Ghai R."/>
            <person name="Kavagutti S V."/>
        </authorList>
    </citation>
    <scope>NUCLEOTIDE SEQUENCE</scope>
</reference>
<keyword evidence="2" id="KW-1133">Transmembrane helix</keyword>
<evidence type="ECO:0000256" key="1">
    <source>
        <dbReference type="SAM" id="MobiDB-lite"/>
    </source>
</evidence>
<evidence type="ECO:0000256" key="2">
    <source>
        <dbReference type="SAM" id="Phobius"/>
    </source>
</evidence>
<name>A0A6J7KVI1_9ZZZZ</name>
<feature type="transmembrane region" description="Helical" evidence="2">
    <location>
        <begin position="412"/>
        <end position="432"/>
    </location>
</feature>
<dbReference type="AlphaFoldDB" id="A0A6J7KVI1"/>
<dbReference type="EMBL" id="CAFBMW010000034">
    <property type="protein sequence ID" value="CAB4959916.1"/>
    <property type="molecule type" value="Genomic_DNA"/>
</dbReference>
<feature type="compositionally biased region" description="Basic and acidic residues" evidence="1">
    <location>
        <begin position="497"/>
        <end position="508"/>
    </location>
</feature>
<evidence type="ECO:0000313" key="3">
    <source>
        <dbReference type="EMBL" id="CAB4959916.1"/>
    </source>
</evidence>
<feature type="transmembrane region" description="Helical" evidence="2">
    <location>
        <begin position="179"/>
        <end position="197"/>
    </location>
</feature>
<gene>
    <name evidence="3" type="ORF">UFOPK3662_03157</name>
</gene>
<protein>
    <submittedName>
        <fullName evidence="3">Unannotated protein</fullName>
    </submittedName>
</protein>
<keyword evidence="2" id="KW-0472">Membrane</keyword>
<sequence>MSVRRVLPWILVTLAAWGCLAAWSLASPPGSSPDDDYHMASIWCADGFEAGRCEAGDTDDVRVVPTRASGASLCYATDPSASAACQDAFPDSGADYPAVHGNWTGAYPPLYYEFMSTFVGVDVPRAIVVMRLVASALAVGLVALLAALLPRRRRPLATVPLLLTSIPLGMSLLPSTNPSGWTILGIATLWPALYVAFETRGPRQWGLAAVAVLSATLASGARADGCLFAAMSVVLVLMLRVRHLRTSPVLVAASLVALGISAYFFLSAGQAVVINGDMRAAETAAAVLTKWQLVMVNTGALPVLWLGSFAAGPMGRAGWLDTGFPQLVPVLVIAVWFLVVAQGLRRMFPAKALGIGLVVAALFVHPLYLLVQTHVLVGEAVQPRYLLPLLVLLTGLVLLAPRGVALRLTPAGLWAAVAALGIAHSLALHVQMRRYISGQDVSWLRLGKQQEWWWDGLPTPTLFWLVGSACFVAVTWAVLRPLVASPSTAPSPATTDHAPEGRHAEERV</sequence>
<feature type="transmembrane region" description="Helical" evidence="2">
    <location>
        <begin position="209"/>
        <end position="237"/>
    </location>
</feature>
<organism evidence="3">
    <name type="scientific">freshwater metagenome</name>
    <dbReference type="NCBI Taxonomy" id="449393"/>
    <lineage>
        <taxon>unclassified sequences</taxon>
        <taxon>metagenomes</taxon>
        <taxon>ecological metagenomes</taxon>
    </lineage>
</organism>